<dbReference type="Gene3D" id="3.30.70.20">
    <property type="match status" value="1"/>
</dbReference>
<dbReference type="EMBL" id="PXZH01000007">
    <property type="protein sequence ID" value="RST88614.1"/>
    <property type="molecule type" value="Genomic_DNA"/>
</dbReference>
<proteinExistence type="predicted"/>
<protein>
    <recommendedName>
        <fullName evidence="1">Divergent 4Fe-4S mono-cluster domain-containing protein</fullName>
    </recommendedName>
</protein>
<dbReference type="Proteomes" id="UP000277864">
    <property type="component" value="Unassembled WGS sequence"/>
</dbReference>
<feature type="domain" description="Divergent 4Fe-4S mono-cluster" evidence="1">
    <location>
        <begin position="14"/>
        <end position="77"/>
    </location>
</feature>
<dbReference type="RefSeq" id="WP_125943920.1">
    <property type="nucleotide sequence ID" value="NZ_PXZH01000007.1"/>
</dbReference>
<dbReference type="AlphaFoldDB" id="A0A429Z4K7"/>
<organism evidence="2 3">
    <name type="scientific">Vagococcus humatus</name>
    <dbReference type="NCBI Taxonomy" id="1889241"/>
    <lineage>
        <taxon>Bacteria</taxon>
        <taxon>Bacillati</taxon>
        <taxon>Bacillota</taxon>
        <taxon>Bacilli</taxon>
        <taxon>Lactobacillales</taxon>
        <taxon>Enterococcaceae</taxon>
        <taxon>Vagococcus</taxon>
    </lineage>
</organism>
<dbReference type="Pfam" id="PF06902">
    <property type="entry name" value="Fer4_19"/>
    <property type="match status" value="1"/>
</dbReference>
<evidence type="ECO:0000313" key="2">
    <source>
        <dbReference type="EMBL" id="RST88614.1"/>
    </source>
</evidence>
<dbReference type="InterPro" id="IPR010693">
    <property type="entry name" value="Divergent_4Fe-4S_mono-cluster"/>
</dbReference>
<sequence>MKEQELLDQGYRKYRGKEVDVYFNLNKCQHSAKCTTGNPQVFNLERKPWVLPDADNKEKVIQTIHTCPSGALKYIEKSKE</sequence>
<reference evidence="2 3" key="1">
    <citation type="submission" date="2018-03" db="EMBL/GenBank/DDBJ databases">
        <authorList>
            <person name="Gulvik C.A."/>
        </authorList>
    </citation>
    <scope>NUCLEOTIDE SEQUENCE [LARGE SCALE GENOMIC DNA]</scope>
    <source>
        <strain evidence="2 3">JCM 31581</strain>
    </source>
</reference>
<keyword evidence="3" id="KW-1185">Reference proteome</keyword>
<accession>A0A429Z4K7</accession>
<name>A0A429Z4K7_9ENTE</name>
<dbReference type="OrthoDB" id="9793389at2"/>
<evidence type="ECO:0000259" key="1">
    <source>
        <dbReference type="Pfam" id="PF06902"/>
    </source>
</evidence>
<comment type="caution">
    <text evidence="2">The sequence shown here is derived from an EMBL/GenBank/DDBJ whole genome shotgun (WGS) entry which is preliminary data.</text>
</comment>
<dbReference type="SUPFAM" id="SSF54862">
    <property type="entry name" value="4Fe-4S ferredoxins"/>
    <property type="match status" value="1"/>
</dbReference>
<gene>
    <name evidence="2" type="ORF">C7P63_09505</name>
</gene>
<evidence type="ECO:0000313" key="3">
    <source>
        <dbReference type="Proteomes" id="UP000277864"/>
    </source>
</evidence>